<evidence type="ECO:0000256" key="1">
    <source>
        <dbReference type="SAM" id="MobiDB-lite"/>
    </source>
</evidence>
<dbReference type="AlphaFoldDB" id="A0A4Y7QAJ9"/>
<feature type="compositionally biased region" description="Pro residues" evidence="1">
    <location>
        <begin position="200"/>
        <end position="215"/>
    </location>
</feature>
<organism evidence="2 3">
    <name type="scientific">Rickenella mellea</name>
    <dbReference type="NCBI Taxonomy" id="50990"/>
    <lineage>
        <taxon>Eukaryota</taxon>
        <taxon>Fungi</taxon>
        <taxon>Dikarya</taxon>
        <taxon>Basidiomycota</taxon>
        <taxon>Agaricomycotina</taxon>
        <taxon>Agaricomycetes</taxon>
        <taxon>Hymenochaetales</taxon>
        <taxon>Rickenellaceae</taxon>
        <taxon>Rickenella</taxon>
    </lineage>
</organism>
<dbReference type="PRINTS" id="PR01217">
    <property type="entry name" value="PRICHEXTENSN"/>
</dbReference>
<evidence type="ECO:0000313" key="3">
    <source>
        <dbReference type="Proteomes" id="UP000294933"/>
    </source>
</evidence>
<name>A0A4Y7QAJ9_9AGAM</name>
<keyword evidence="3" id="KW-1185">Reference proteome</keyword>
<evidence type="ECO:0000313" key="2">
    <source>
        <dbReference type="EMBL" id="TDL24703.1"/>
    </source>
</evidence>
<dbReference type="Proteomes" id="UP000294933">
    <property type="component" value="Unassembled WGS sequence"/>
</dbReference>
<feature type="compositionally biased region" description="Basic and acidic residues" evidence="1">
    <location>
        <begin position="84"/>
        <end position="93"/>
    </location>
</feature>
<proteinExistence type="predicted"/>
<feature type="compositionally biased region" description="Pro residues" evidence="1">
    <location>
        <begin position="159"/>
        <end position="183"/>
    </location>
</feature>
<gene>
    <name evidence="2" type="ORF">BD410DRAFT_57574</name>
</gene>
<dbReference type="EMBL" id="ML170165">
    <property type="protein sequence ID" value="TDL24703.1"/>
    <property type="molecule type" value="Genomic_DNA"/>
</dbReference>
<dbReference type="VEuPathDB" id="FungiDB:BD410DRAFT_57574"/>
<sequence length="265" mass="29016">MSEKPTPTRTTIPPKYLSDFSKALASEVQILLREVLVLGDERRALQYEVEKYKAAKAKIVAENKPKAEDFKAEPAWRVVELSPEKRKQFEKLKPKATTEVPQATGTANTSENANGTIVPSTSKAALKPDFPSWIPWKPLRQKGTPPKSLPAPESTPLLQGPPPQAPSPPAESPPPPLPAPKPVRAPMRSDSWATWQPDPKFAPTPPPPESPPPALRAPRSVRAEPVRSDSWATWRPDPNLAPTPPPPESSLPTGLFGDLLIRHMN</sequence>
<feature type="compositionally biased region" description="Pro residues" evidence="1">
    <location>
        <begin position="239"/>
        <end position="249"/>
    </location>
</feature>
<feature type="region of interest" description="Disordered" evidence="1">
    <location>
        <begin position="84"/>
        <end position="265"/>
    </location>
</feature>
<feature type="compositionally biased region" description="Polar residues" evidence="1">
    <location>
        <begin position="99"/>
        <end position="123"/>
    </location>
</feature>
<protein>
    <submittedName>
        <fullName evidence="2">Uncharacterized protein</fullName>
    </submittedName>
</protein>
<dbReference type="STRING" id="50990.A0A4Y7QAJ9"/>
<accession>A0A4Y7QAJ9</accession>
<reference evidence="2 3" key="1">
    <citation type="submission" date="2018-06" db="EMBL/GenBank/DDBJ databases">
        <title>A transcriptomic atlas of mushroom development highlights an independent origin of complex multicellularity.</title>
        <authorList>
            <consortium name="DOE Joint Genome Institute"/>
            <person name="Krizsan K."/>
            <person name="Almasi E."/>
            <person name="Merenyi Z."/>
            <person name="Sahu N."/>
            <person name="Viragh M."/>
            <person name="Koszo T."/>
            <person name="Mondo S."/>
            <person name="Kiss B."/>
            <person name="Balint B."/>
            <person name="Kues U."/>
            <person name="Barry K."/>
            <person name="Hegedus J.C."/>
            <person name="Henrissat B."/>
            <person name="Johnson J."/>
            <person name="Lipzen A."/>
            <person name="Ohm R."/>
            <person name="Nagy I."/>
            <person name="Pangilinan J."/>
            <person name="Yan J."/>
            <person name="Xiong Y."/>
            <person name="Grigoriev I.V."/>
            <person name="Hibbett D.S."/>
            <person name="Nagy L.G."/>
        </authorList>
    </citation>
    <scope>NUCLEOTIDE SEQUENCE [LARGE SCALE GENOMIC DNA]</scope>
    <source>
        <strain evidence="2 3">SZMC22713</strain>
    </source>
</reference>